<organism evidence="2 3">
    <name type="scientific">Cetobacterium somerae ATCC BAA-474</name>
    <dbReference type="NCBI Taxonomy" id="1319815"/>
    <lineage>
        <taxon>Bacteria</taxon>
        <taxon>Fusobacteriati</taxon>
        <taxon>Fusobacteriota</taxon>
        <taxon>Fusobacteriia</taxon>
        <taxon>Fusobacteriales</taxon>
        <taxon>Fusobacteriaceae</taxon>
        <taxon>Cetobacterium</taxon>
    </lineage>
</organism>
<dbReference type="InterPro" id="IPR000182">
    <property type="entry name" value="GNAT_dom"/>
</dbReference>
<dbReference type="PROSITE" id="PS51186">
    <property type="entry name" value="GNAT"/>
    <property type="match status" value="1"/>
</dbReference>
<evidence type="ECO:0000313" key="3">
    <source>
        <dbReference type="Proteomes" id="UP000017081"/>
    </source>
</evidence>
<sequence>MTFQQIKGNMNVNILKWRGFIMFKGKKIKLRAYYSNEVERVLKLIEEDNLRDTLSIGTIFPLSYEFQKSFMDKNLAPNGELFNFAIESLETNEYIGGCGINSLDRKNSVATIGLWIGKEYHGFGFGSDTLRVLCKFLFEEMNIHKIKLDYFEFNEAGRRCYEAVGFKEEGRNRKELYRYGKYYDTINMGLFKDELK</sequence>
<feature type="domain" description="N-acetyltransferase" evidence="1">
    <location>
        <begin position="28"/>
        <end position="193"/>
    </location>
</feature>
<evidence type="ECO:0000313" key="2">
    <source>
        <dbReference type="EMBL" id="ERT65821.1"/>
    </source>
</evidence>
<dbReference type="GO" id="GO:0016747">
    <property type="term" value="F:acyltransferase activity, transferring groups other than amino-acyl groups"/>
    <property type="evidence" value="ECO:0007669"/>
    <property type="project" value="InterPro"/>
</dbReference>
<dbReference type="Pfam" id="PF13302">
    <property type="entry name" value="Acetyltransf_3"/>
    <property type="match status" value="1"/>
</dbReference>
<protein>
    <recommendedName>
        <fullName evidence="1">N-acetyltransferase domain-containing protein</fullName>
    </recommendedName>
</protein>
<dbReference type="InterPro" id="IPR016181">
    <property type="entry name" value="Acyl_CoA_acyltransferase"/>
</dbReference>
<dbReference type="STRING" id="1319815.HMPREF0202_02732"/>
<accession>U7V2S7</accession>
<evidence type="ECO:0000259" key="1">
    <source>
        <dbReference type="PROSITE" id="PS51186"/>
    </source>
</evidence>
<dbReference type="Proteomes" id="UP000017081">
    <property type="component" value="Unassembled WGS sequence"/>
</dbReference>
<dbReference type="PANTHER" id="PTHR43415:SF3">
    <property type="entry name" value="GNAT-FAMILY ACETYLTRANSFERASE"/>
    <property type="match status" value="1"/>
</dbReference>
<proteinExistence type="predicted"/>
<dbReference type="AlphaFoldDB" id="U7V2S7"/>
<name>U7V2S7_9FUSO</name>
<dbReference type="PANTHER" id="PTHR43415">
    <property type="entry name" value="SPERMIDINE N(1)-ACETYLTRANSFERASE"/>
    <property type="match status" value="1"/>
</dbReference>
<gene>
    <name evidence="2" type="ORF">HMPREF0202_02732</name>
</gene>
<dbReference type="Gene3D" id="3.40.630.30">
    <property type="match status" value="1"/>
</dbReference>
<dbReference type="EMBL" id="AXZF01000159">
    <property type="protein sequence ID" value="ERT65821.1"/>
    <property type="molecule type" value="Genomic_DNA"/>
</dbReference>
<dbReference type="SUPFAM" id="SSF55729">
    <property type="entry name" value="Acyl-CoA N-acyltransferases (Nat)"/>
    <property type="match status" value="1"/>
</dbReference>
<dbReference type="eggNOG" id="COG1670">
    <property type="taxonomic scope" value="Bacteria"/>
</dbReference>
<keyword evidence="3" id="KW-1185">Reference proteome</keyword>
<reference evidence="2 3" key="1">
    <citation type="submission" date="2013-08" db="EMBL/GenBank/DDBJ databases">
        <authorList>
            <person name="Weinstock G."/>
            <person name="Sodergren E."/>
            <person name="Wylie T."/>
            <person name="Fulton L."/>
            <person name="Fulton R."/>
            <person name="Fronick C."/>
            <person name="O'Laughlin M."/>
            <person name="Godfrey J."/>
            <person name="Miner T."/>
            <person name="Herter B."/>
            <person name="Appelbaum E."/>
            <person name="Cordes M."/>
            <person name="Lek S."/>
            <person name="Wollam A."/>
            <person name="Pepin K.H."/>
            <person name="Palsikar V.B."/>
            <person name="Mitreva M."/>
            <person name="Wilson R.K."/>
        </authorList>
    </citation>
    <scope>NUCLEOTIDE SEQUENCE [LARGE SCALE GENOMIC DNA]</scope>
    <source>
        <strain evidence="2 3">ATCC BAA-474</strain>
    </source>
</reference>
<dbReference type="HOGENOM" id="CLU_013985_3_2_0"/>
<comment type="caution">
    <text evidence="2">The sequence shown here is derived from an EMBL/GenBank/DDBJ whole genome shotgun (WGS) entry which is preliminary data.</text>
</comment>